<proteinExistence type="predicted"/>
<reference evidence="3" key="2">
    <citation type="submission" date="2020-04" db="EMBL/GenBank/DDBJ databases">
        <authorList>
            <consortium name="NCBI Genome Project"/>
        </authorList>
    </citation>
    <scope>NUCLEOTIDE SEQUENCE</scope>
    <source>
        <strain evidence="3">CBS 781.70</strain>
    </source>
</reference>
<name>A0A6G1FTH7_9PEZI</name>
<dbReference type="Proteomes" id="UP000504638">
    <property type="component" value="Unplaced"/>
</dbReference>
<sequence length="231" mass="25128">MPYSLLLIRPYWQVTTYFYESCGDFVRNNQKRWCRFAFAILPLAIHVGGSSNIMVVEGRDLSQCQYQRPEDPPETLGPLPVQAPLPCPSRHPMSTHQGLDRETGAVGQGVSGAQVPTVNCTCTKFNCSSAHASSLHIPLRASSVTFPVSCHHPICRIRQPAGTCHLPPGNGSFERECTRSPAPCVNSPLALVQTVPVRTIEIPTGHISFGDCGPHRDSLLSYSCPTSANFG</sequence>
<reference evidence="1 3" key="1">
    <citation type="submission" date="2020-01" db="EMBL/GenBank/DDBJ databases">
        <authorList>
            <consortium name="DOE Joint Genome Institute"/>
            <person name="Haridas S."/>
            <person name="Albert R."/>
            <person name="Binder M."/>
            <person name="Bloem J."/>
            <person name="Labutti K."/>
            <person name="Salamov A."/>
            <person name="Andreopoulos B."/>
            <person name="Baker S.E."/>
            <person name="Barry K."/>
            <person name="Bills G."/>
            <person name="Bluhm B.H."/>
            <person name="Cannon C."/>
            <person name="Castanera R."/>
            <person name="Culley D.E."/>
            <person name="Daum C."/>
            <person name="Ezra D."/>
            <person name="Gonzalez J.B."/>
            <person name="Henrissat B."/>
            <person name="Kuo A."/>
            <person name="Liang C."/>
            <person name="Lipzen A."/>
            <person name="Lutzoni F."/>
            <person name="Magnuson J."/>
            <person name="Mondo S."/>
            <person name="Nolan M."/>
            <person name="Ohm R."/>
            <person name="Pangilinan J."/>
            <person name="Park H.-J."/>
            <person name="Ramirez L."/>
            <person name="Alfaro M."/>
            <person name="Sun H."/>
            <person name="Tritt A."/>
            <person name="Yoshinaga Y."/>
            <person name="Zwiers L.-H."/>
            <person name="Turgeon B.G."/>
            <person name="Goodwin S.B."/>
            <person name="Spatafora J.W."/>
            <person name="Crous P.W."/>
            <person name="Grigoriev I.V."/>
        </authorList>
    </citation>
    <scope>NUCLEOTIDE SEQUENCE</scope>
    <source>
        <strain evidence="1 3">CBS 781.70</strain>
    </source>
</reference>
<evidence type="ECO:0000313" key="3">
    <source>
        <dbReference type="RefSeq" id="XP_033530816.1"/>
    </source>
</evidence>
<evidence type="ECO:0000313" key="1">
    <source>
        <dbReference type="EMBL" id="KAF1809185.1"/>
    </source>
</evidence>
<reference evidence="3" key="3">
    <citation type="submission" date="2025-04" db="UniProtKB">
        <authorList>
            <consortium name="RefSeq"/>
        </authorList>
    </citation>
    <scope>IDENTIFICATION</scope>
    <source>
        <strain evidence="3">CBS 781.70</strain>
    </source>
</reference>
<gene>
    <name evidence="1 3" type="ORF">P152DRAFT_452293</name>
</gene>
<accession>A0A6G1FTH7</accession>
<dbReference type="AlphaFoldDB" id="A0A6G1FTH7"/>
<dbReference type="GeneID" id="54418856"/>
<protein>
    <submittedName>
        <fullName evidence="1 3">Uncharacterized protein</fullName>
    </submittedName>
</protein>
<dbReference type="EMBL" id="ML975175">
    <property type="protein sequence ID" value="KAF1809185.1"/>
    <property type="molecule type" value="Genomic_DNA"/>
</dbReference>
<keyword evidence="2" id="KW-1185">Reference proteome</keyword>
<organism evidence="1">
    <name type="scientific">Eremomyces bilateralis CBS 781.70</name>
    <dbReference type="NCBI Taxonomy" id="1392243"/>
    <lineage>
        <taxon>Eukaryota</taxon>
        <taxon>Fungi</taxon>
        <taxon>Dikarya</taxon>
        <taxon>Ascomycota</taxon>
        <taxon>Pezizomycotina</taxon>
        <taxon>Dothideomycetes</taxon>
        <taxon>Dothideomycetes incertae sedis</taxon>
        <taxon>Eremomycetales</taxon>
        <taxon>Eremomycetaceae</taxon>
        <taxon>Eremomyces</taxon>
    </lineage>
</organism>
<evidence type="ECO:0000313" key="2">
    <source>
        <dbReference type="Proteomes" id="UP000504638"/>
    </source>
</evidence>
<dbReference type="RefSeq" id="XP_033530816.1">
    <property type="nucleotide sequence ID" value="XM_033678286.1"/>
</dbReference>